<feature type="transmembrane region" description="Helical" evidence="7">
    <location>
        <begin position="41"/>
        <end position="60"/>
    </location>
</feature>
<sequence>MGRLDLWDVFVVLIAVAGPPKVILSFARLAEGRDPRALRRLAWRATGAATLCAVVLAMTADPLLDVFHIGHADVMIAGGAIFFMYALRLVLDGHAETPAGSPSEGFMALLLPYIVSPLAMTSIIVLTVTRPGWVWPPLVAVAYAAVAASNLLTMLVLTYVLHRVPRMWVEVAGRLLGLLLAAVGVDLVIVGLRTMGVVGIPGHP</sequence>
<feature type="transmembrane region" description="Helical" evidence="7">
    <location>
        <begin position="140"/>
        <end position="161"/>
    </location>
</feature>
<accession>A0ABP8TE61</accession>
<evidence type="ECO:0000256" key="7">
    <source>
        <dbReference type="RuleBase" id="RU362048"/>
    </source>
</evidence>
<proteinExistence type="inferred from homology"/>
<comment type="subcellular location">
    <subcellularLocation>
        <location evidence="1 7">Cell membrane</location>
        <topology evidence="1 7">Multi-pass membrane protein</topology>
    </subcellularLocation>
</comment>
<reference evidence="9" key="1">
    <citation type="journal article" date="2019" name="Int. J. Syst. Evol. Microbiol.">
        <title>The Global Catalogue of Microorganisms (GCM) 10K type strain sequencing project: providing services to taxonomists for standard genome sequencing and annotation.</title>
        <authorList>
            <consortium name="The Broad Institute Genomics Platform"/>
            <consortium name="The Broad Institute Genome Sequencing Center for Infectious Disease"/>
            <person name="Wu L."/>
            <person name="Ma J."/>
        </authorList>
    </citation>
    <scope>NUCLEOTIDE SEQUENCE [LARGE SCALE GENOMIC DNA]</scope>
    <source>
        <strain evidence="9">JCM 17938</strain>
    </source>
</reference>
<feature type="transmembrane region" description="Helical" evidence="7">
    <location>
        <begin position="173"/>
        <end position="192"/>
    </location>
</feature>
<evidence type="ECO:0000256" key="1">
    <source>
        <dbReference type="ARBA" id="ARBA00004651"/>
    </source>
</evidence>
<dbReference type="InterPro" id="IPR002771">
    <property type="entry name" value="Multi_antbiot-R_MarC"/>
</dbReference>
<protein>
    <recommendedName>
        <fullName evidence="7">UPF0056 membrane protein</fullName>
    </recommendedName>
</protein>
<evidence type="ECO:0000256" key="2">
    <source>
        <dbReference type="ARBA" id="ARBA00009784"/>
    </source>
</evidence>
<evidence type="ECO:0000256" key="5">
    <source>
        <dbReference type="ARBA" id="ARBA00022989"/>
    </source>
</evidence>
<evidence type="ECO:0000313" key="9">
    <source>
        <dbReference type="Proteomes" id="UP001500212"/>
    </source>
</evidence>
<feature type="transmembrane region" description="Helical" evidence="7">
    <location>
        <begin position="66"/>
        <end position="87"/>
    </location>
</feature>
<dbReference type="PANTHER" id="PTHR33508">
    <property type="entry name" value="UPF0056 MEMBRANE PROTEIN YHCE"/>
    <property type="match status" value="1"/>
</dbReference>
<comment type="similarity">
    <text evidence="2 7">Belongs to the UPF0056 (MarC) family.</text>
</comment>
<dbReference type="PANTHER" id="PTHR33508:SF1">
    <property type="entry name" value="UPF0056 MEMBRANE PROTEIN YHCE"/>
    <property type="match status" value="1"/>
</dbReference>
<evidence type="ECO:0000256" key="6">
    <source>
        <dbReference type="ARBA" id="ARBA00023136"/>
    </source>
</evidence>
<feature type="transmembrane region" description="Helical" evidence="7">
    <location>
        <begin position="6"/>
        <end position="29"/>
    </location>
</feature>
<evidence type="ECO:0000256" key="3">
    <source>
        <dbReference type="ARBA" id="ARBA00022475"/>
    </source>
</evidence>
<name>A0ABP8TE61_9ACTN</name>
<dbReference type="EMBL" id="BAABHJ010000002">
    <property type="protein sequence ID" value="GAA4602684.1"/>
    <property type="molecule type" value="Genomic_DNA"/>
</dbReference>
<dbReference type="Proteomes" id="UP001500212">
    <property type="component" value="Unassembled WGS sequence"/>
</dbReference>
<organism evidence="8 9">
    <name type="scientific">Actinoallomurus liliacearum</name>
    <dbReference type="NCBI Taxonomy" id="1080073"/>
    <lineage>
        <taxon>Bacteria</taxon>
        <taxon>Bacillati</taxon>
        <taxon>Actinomycetota</taxon>
        <taxon>Actinomycetes</taxon>
        <taxon>Streptosporangiales</taxon>
        <taxon>Thermomonosporaceae</taxon>
        <taxon>Actinoallomurus</taxon>
    </lineage>
</organism>
<dbReference type="Pfam" id="PF01914">
    <property type="entry name" value="MarC"/>
    <property type="match status" value="1"/>
</dbReference>
<keyword evidence="6 7" id="KW-0472">Membrane</keyword>
<keyword evidence="9" id="KW-1185">Reference proteome</keyword>
<comment type="caution">
    <text evidence="8">The sequence shown here is derived from an EMBL/GenBank/DDBJ whole genome shotgun (WGS) entry which is preliminary data.</text>
</comment>
<feature type="transmembrane region" description="Helical" evidence="7">
    <location>
        <begin position="108"/>
        <end position="128"/>
    </location>
</feature>
<evidence type="ECO:0000313" key="8">
    <source>
        <dbReference type="EMBL" id="GAA4602684.1"/>
    </source>
</evidence>
<keyword evidence="5 7" id="KW-1133">Transmembrane helix</keyword>
<keyword evidence="3" id="KW-1003">Cell membrane</keyword>
<dbReference type="RefSeq" id="WP_345348501.1">
    <property type="nucleotide sequence ID" value="NZ_BAABHJ010000002.1"/>
</dbReference>
<keyword evidence="4 7" id="KW-0812">Transmembrane</keyword>
<gene>
    <name evidence="8" type="ORF">GCM10023195_08500</name>
</gene>
<evidence type="ECO:0000256" key="4">
    <source>
        <dbReference type="ARBA" id="ARBA00022692"/>
    </source>
</evidence>